<feature type="non-terminal residue" evidence="1">
    <location>
        <position position="174"/>
    </location>
</feature>
<name>A0AAE1AW80_9GAST</name>
<reference evidence="1" key="1">
    <citation type="journal article" date="2023" name="G3 (Bethesda)">
        <title>A reference genome for the long-term kleptoplast-retaining sea slug Elysia crispata morphotype clarki.</title>
        <authorList>
            <person name="Eastman K.E."/>
            <person name="Pendleton A.L."/>
            <person name="Shaikh M.A."/>
            <person name="Suttiyut T."/>
            <person name="Ogas R."/>
            <person name="Tomko P."/>
            <person name="Gavelis G."/>
            <person name="Widhalm J.R."/>
            <person name="Wisecaver J.H."/>
        </authorList>
    </citation>
    <scope>NUCLEOTIDE SEQUENCE</scope>
    <source>
        <strain evidence="1">ECLA1</strain>
    </source>
</reference>
<sequence length="174" mass="19264">MTCSLYPAPAPIVRTPGGASAARSLFAAPVPLVHFTRRQYRSFTLRGASATRSLYAIMIATRYFTRCQCRSFTLRGASAARSLYAVPVPVRSLYAMPVPLGHFTKYQRHSFTLRSARCQCPHSFTRASCRSIACCGTGFRSFCVAAVPNDRSLYAVPVPVPLVHFTRCQRQSFT</sequence>
<evidence type="ECO:0000313" key="1">
    <source>
        <dbReference type="EMBL" id="KAK3794426.1"/>
    </source>
</evidence>
<keyword evidence="2" id="KW-1185">Reference proteome</keyword>
<evidence type="ECO:0000313" key="2">
    <source>
        <dbReference type="Proteomes" id="UP001283361"/>
    </source>
</evidence>
<dbReference type="Proteomes" id="UP001283361">
    <property type="component" value="Unassembled WGS sequence"/>
</dbReference>
<comment type="caution">
    <text evidence="1">The sequence shown here is derived from an EMBL/GenBank/DDBJ whole genome shotgun (WGS) entry which is preliminary data.</text>
</comment>
<accession>A0AAE1AW80</accession>
<dbReference type="AlphaFoldDB" id="A0AAE1AW80"/>
<dbReference type="EMBL" id="JAWDGP010001117">
    <property type="protein sequence ID" value="KAK3794426.1"/>
    <property type="molecule type" value="Genomic_DNA"/>
</dbReference>
<gene>
    <name evidence="1" type="ORF">RRG08_047057</name>
</gene>
<protein>
    <submittedName>
        <fullName evidence="1">Uncharacterized protein</fullName>
    </submittedName>
</protein>
<proteinExistence type="predicted"/>
<organism evidence="1 2">
    <name type="scientific">Elysia crispata</name>
    <name type="common">lettuce slug</name>
    <dbReference type="NCBI Taxonomy" id="231223"/>
    <lineage>
        <taxon>Eukaryota</taxon>
        <taxon>Metazoa</taxon>
        <taxon>Spiralia</taxon>
        <taxon>Lophotrochozoa</taxon>
        <taxon>Mollusca</taxon>
        <taxon>Gastropoda</taxon>
        <taxon>Heterobranchia</taxon>
        <taxon>Euthyneura</taxon>
        <taxon>Panpulmonata</taxon>
        <taxon>Sacoglossa</taxon>
        <taxon>Placobranchoidea</taxon>
        <taxon>Plakobranchidae</taxon>
        <taxon>Elysia</taxon>
    </lineage>
</organism>